<evidence type="ECO:0000256" key="1">
    <source>
        <dbReference type="SAM" id="MobiDB-lite"/>
    </source>
</evidence>
<sequence>MSGPSGRVPDCATASSCEAIRVRSTSGAPVRDGGIVSAPRRPGFDTSLRAKARRTTEDSGDKSRLLGARPWRRAPARRPLSLHEAIARSWMMTRPFRLRTAPQWSRRQAMRRITLSGSARPVERSSSAGSESEWRSSIQAAGWAVRPRTGCRVVDLEHLLREGFPGDFCCRQCQRPQSGLRRSNVSQTRVVPLVIMAQLISSPDGDQQMAVMRS</sequence>
<organism evidence="2 3">
    <name type="scientific">Brevundimonas diminuta</name>
    <name type="common">Pseudomonas diminuta</name>
    <dbReference type="NCBI Taxonomy" id="293"/>
    <lineage>
        <taxon>Bacteria</taxon>
        <taxon>Pseudomonadati</taxon>
        <taxon>Pseudomonadota</taxon>
        <taxon>Alphaproteobacteria</taxon>
        <taxon>Caulobacterales</taxon>
        <taxon>Caulobacteraceae</taxon>
        <taxon>Brevundimonas</taxon>
    </lineage>
</organism>
<proteinExistence type="predicted"/>
<reference evidence="2 3" key="1">
    <citation type="submission" date="2018-06" db="EMBL/GenBank/DDBJ databases">
        <authorList>
            <consortium name="Pathogen Informatics"/>
            <person name="Doyle S."/>
        </authorList>
    </citation>
    <scope>NUCLEOTIDE SEQUENCE [LARGE SCALE GENOMIC DNA]</scope>
    <source>
        <strain evidence="2 3">NCTC11165</strain>
    </source>
</reference>
<evidence type="ECO:0000313" key="3">
    <source>
        <dbReference type="Proteomes" id="UP000250358"/>
    </source>
</evidence>
<accession>A0A2X1AQC0</accession>
<dbReference type="EMBL" id="UAQM01000027">
    <property type="protein sequence ID" value="SPU46070.1"/>
    <property type="molecule type" value="Genomic_DNA"/>
</dbReference>
<dbReference type="AlphaFoldDB" id="A0A2X1AQC0"/>
<gene>
    <name evidence="2" type="ORF">NCTC11165_02396</name>
</gene>
<evidence type="ECO:0000313" key="2">
    <source>
        <dbReference type="EMBL" id="SPU46070.1"/>
    </source>
</evidence>
<dbReference type="Proteomes" id="UP000250358">
    <property type="component" value="Unassembled WGS sequence"/>
</dbReference>
<feature type="compositionally biased region" description="Basic and acidic residues" evidence="1">
    <location>
        <begin position="54"/>
        <end position="64"/>
    </location>
</feature>
<name>A0A2X1AQC0_BREDI</name>
<feature type="region of interest" description="Disordered" evidence="1">
    <location>
        <begin position="23"/>
        <end position="66"/>
    </location>
</feature>
<protein>
    <submittedName>
        <fullName evidence="2">Uncharacterized protein</fullName>
    </submittedName>
</protein>